<dbReference type="InterPro" id="IPR036259">
    <property type="entry name" value="MFS_trans_sf"/>
</dbReference>
<sequence length="173" mass="18263">MPLKPARILRTSPYRPVLTHSTLRRLLPGFTVSSLGDGMAVVAVSWLAIEIAPAAERALWVALAATAYTLSGAVGAVLLGPLLRHRSPARLVACDALLRAAAPGRVRKVPPAPRRLAPHLAALSGRPSTSSTRAALRLAMHGTRRRGARPPGGRRYFADTPSARSPCSTCSGR</sequence>
<evidence type="ECO:0000313" key="3">
    <source>
        <dbReference type="EMBL" id="GHI67495.1"/>
    </source>
</evidence>
<evidence type="ECO:0000313" key="4">
    <source>
        <dbReference type="Proteomes" id="UP000613974"/>
    </source>
</evidence>
<keyword evidence="2" id="KW-1133">Transmembrane helix</keyword>
<organism evidence="3 4">
    <name type="scientific">Streptomyces nojiriensis</name>
    <dbReference type="NCBI Taxonomy" id="66374"/>
    <lineage>
        <taxon>Bacteria</taxon>
        <taxon>Bacillati</taxon>
        <taxon>Actinomycetota</taxon>
        <taxon>Actinomycetes</taxon>
        <taxon>Kitasatosporales</taxon>
        <taxon>Streptomycetaceae</taxon>
        <taxon>Streptomyces</taxon>
    </lineage>
</organism>
<keyword evidence="2" id="KW-0472">Membrane</keyword>
<name>A0ABQ3SH90_9ACTN</name>
<comment type="caution">
    <text evidence="3">The sequence shown here is derived from an EMBL/GenBank/DDBJ whole genome shotgun (WGS) entry which is preliminary data.</text>
</comment>
<evidence type="ECO:0000256" key="1">
    <source>
        <dbReference type="SAM" id="MobiDB-lite"/>
    </source>
</evidence>
<reference evidence="4" key="1">
    <citation type="submission" date="2023-07" db="EMBL/GenBank/DDBJ databases">
        <title>Whole genome shotgun sequence of Streptomyces nojiriensis NBRC 13794.</title>
        <authorList>
            <person name="Komaki H."/>
            <person name="Tamura T."/>
        </authorList>
    </citation>
    <scope>NUCLEOTIDE SEQUENCE [LARGE SCALE GENOMIC DNA]</scope>
    <source>
        <strain evidence="4">NBRC 13794</strain>
    </source>
</reference>
<dbReference type="SUPFAM" id="SSF103473">
    <property type="entry name" value="MFS general substrate transporter"/>
    <property type="match status" value="1"/>
</dbReference>
<dbReference type="GeneID" id="95593841"/>
<keyword evidence="4" id="KW-1185">Reference proteome</keyword>
<evidence type="ECO:0008006" key="5">
    <source>
        <dbReference type="Google" id="ProtNLM"/>
    </source>
</evidence>
<dbReference type="RefSeq" id="WP_189741987.1">
    <property type="nucleotide sequence ID" value="NZ_BMRL01000010.1"/>
</dbReference>
<feature type="compositionally biased region" description="Polar residues" evidence="1">
    <location>
        <begin position="162"/>
        <end position="173"/>
    </location>
</feature>
<feature type="region of interest" description="Disordered" evidence="1">
    <location>
        <begin position="143"/>
        <end position="173"/>
    </location>
</feature>
<feature type="transmembrane region" description="Helical" evidence="2">
    <location>
        <begin position="26"/>
        <end position="49"/>
    </location>
</feature>
<feature type="transmembrane region" description="Helical" evidence="2">
    <location>
        <begin position="61"/>
        <end position="83"/>
    </location>
</feature>
<keyword evidence="2" id="KW-0812">Transmembrane</keyword>
<dbReference type="Proteomes" id="UP000613974">
    <property type="component" value="Unassembled WGS sequence"/>
</dbReference>
<protein>
    <recommendedName>
        <fullName evidence="5">MFS transporter</fullName>
    </recommendedName>
</protein>
<evidence type="ECO:0000256" key="2">
    <source>
        <dbReference type="SAM" id="Phobius"/>
    </source>
</evidence>
<accession>A0ABQ3SH90</accession>
<dbReference type="EMBL" id="BNEC01000003">
    <property type="protein sequence ID" value="GHI67495.1"/>
    <property type="molecule type" value="Genomic_DNA"/>
</dbReference>
<proteinExistence type="predicted"/>
<gene>
    <name evidence="3" type="ORF">Snoj_14130</name>
</gene>